<dbReference type="GO" id="GO:0043190">
    <property type="term" value="C:ATP-binding cassette (ABC) transporter complex"/>
    <property type="evidence" value="ECO:0007669"/>
    <property type="project" value="InterPro"/>
</dbReference>
<keyword evidence="3 5" id="KW-0067">ATP-binding</keyword>
<sequence length="241" mass="26528">MIKDRLALKKIEKSIAGKKILSDVSFSVRENEIVGLLGPNGAGKTTAFYIAAGLLFPDKGCVEIDSHAVTNLPMHQRSSIGLSYLPQEASIFQDLTVEENLRGIAELTMNAELDRINFFERAVDEFGLENILMQKGRLLSGGQRRKVEIARTLACNPTILLLDEPFAGIDPIAIEDIKALLNKIVARGISILITDHNVRETLNLCSRAIIMDAGQVIAEGTAQDLIKNELVKKTYFGNMYT</sequence>
<proteinExistence type="predicted"/>
<evidence type="ECO:0000259" key="4">
    <source>
        <dbReference type="PROSITE" id="PS50893"/>
    </source>
</evidence>
<keyword evidence="1" id="KW-0813">Transport</keyword>
<reference evidence="6" key="1">
    <citation type="submission" date="2015-10" db="EMBL/GenBank/DDBJ databases">
        <title>Metagenome-Assembled Genomes uncover a global brackish microbiome.</title>
        <authorList>
            <person name="Hugerth L.W."/>
            <person name="Larsson J."/>
            <person name="Alneberg J."/>
            <person name="Lindh M.V."/>
            <person name="Legrand C."/>
            <person name="Pinhassi J."/>
            <person name="Andersson A."/>
        </authorList>
    </citation>
    <scope>NUCLEOTIDE SEQUENCE [LARGE SCALE GENOMIC DNA]</scope>
</reference>
<organism evidence="5 6">
    <name type="scientific">SAR86 cluster bacterium BACL1 MAG-120920-bin57</name>
    <dbReference type="NCBI Taxonomy" id="1655571"/>
    <lineage>
        <taxon>Bacteria</taxon>
        <taxon>Pseudomonadati</taxon>
        <taxon>Pseudomonadota</taxon>
        <taxon>Gammaproteobacteria</taxon>
        <taxon>SAR86 cluster</taxon>
    </lineage>
</organism>
<dbReference type="InterPro" id="IPR030921">
    <property type="entry name" value="LPS_export_LptB"/>
</dbReference>
<dbReference type="PANTHER" id="PTHR45772">
    <property type="entry name" value="CONSERVED COMPONENT OF ABC TRANSPORTER FOR NATURAL AMINO ACIDS-RELATED"/>
    <property type="match status" value="1"/>
</dbReference>
<protein>
    <submittedName>
        <fullName evidence="5">ABC transporter ATP-binding protein</fullName>
    </submittedName>
</protein>
<keyword evidence="2" id="KW-0547">Nucleotide-binding</keyword>
<name>A0A0R2PQ85_9GAMM</name>
<accession>A0A0R2PQ85</accession>
<dbReference type="AlphaFoldDB" id="A0A0R2PQ85"/>
<dbReference type="InterPro" id="IPR017871">
    <property type="entry name" value="ABC_transporter-like_CS"/>
</dbReference>
<dbReference type="PROSITE" id="PS50893">
    <property type="entry name" value="ABC_TRANSPORTER_2"/>
    <property type="match status" value="1"/>
</dbReference>
<dbReference type="PANTHER" id="PTHR45772:SF10">
    <property type="entry name" value="LIPOPOLYSACCHARIDE EXPORT SYSTEM ATP-BINDING PROTEIN LPTB"/>
    <property type="match status" value="1"/>
</dbReference>
<dbReference type="InterPro" id="IPR003593">
    <property type="entry name" value="AAA+_ATPase"/>
</dbReference>
<dbReference type="PROSITE" id="PS00211">
    <property type="entry name" value="ABC_TRANSPORTER_1"/>
    <property type="match status" value="1"/>
</dbReference>
<dbReference type="Pfam" id="PF00005">
    <property type="entry name" value="ABC_tran"/>
    <property type="match status" value="1"/>
</dbReference>
<dbReference type="GO" id="GO:0055085">
    <property type="term" value="P:transmembrane transport"/>
    <property type="evidence" value="ECO:0007669"/>
    <property type="project" value="InterPro"/>
</dbReference>
<dbReference type="EMBL" id="LIAV01000239">
    <property type="protein sequence ID" value="KRO39152.1"/>
    <property type="molecule type" value="Genomic_DNA"/>
</dbReference>
<dbReference type="SUPFAM" id="SSF52540">
    <property type="entry name" value="P-loop containing nucleoside triphosphate hydrolases"/>
    <property type="match status" value="1"/>
</dbReference>
<dbReference type="GO" id="GO:0005524">
    <property type="term" value="F:ATP binding"/>
    <property type="evidence" value="ECO:0007669"/>
    <property type="project" value="UniProtKB-KW"/>
</dbReference>
<evidence type="ECO:0000313" key="5">
    <source>
        <dbReference type="EMBL" id="KRO39152.1"/>
    </source>
</evidence>
<evidence type="ECO:0000256" key="2">
    <source>
        <dbReference type="ARBA" id="ARBA00022741"/>
    </source>
</evidence>
<feature type="domain" description="ABC transporter" evidence="4">
    <location>
        <begin position="6"/>
        <end position="238"/>
    </location>
</feature>
<evidence type="ECO:0000256" key="1">
    <source>
        <dbReference type="ARBA" id="ARBA00022448"/>
    </source>
</evidence>
<gene>
    <name evidence="5" type="ORF">ABR63_07240</name>
</gene>
<comment type="caution">
    <text evidence="5">The sequence shown here is derived from an EMBL/GenBank/DDBJ whole genome shotgun (WGS) entry which is preliminary data.</text>
</comment>
<dbReference type="InterPro" id="IPR003439">
    <property type="entry name" value="ABC_transporter-like_ATP-bd"/>
</dbReference>
<dbReference type="InterPro" id="IPR051120">
    <property type="entry name" value="ABC_AA/LPS_Transport"/>
</dbReference>
<dbReference type="Gene3D" id="3.40.50.300">
    <property type="entry name" value="P-loop containing nucleotide triphosphate hydrolases"/>
    <property type="match status" value="1"/>
</dbReference>
<dbReference type="InterPro" id="IPR027417">
    <property type="entry name" value="P-loop_NTPase"/>
</dbReference>
<dbReference type="GO" id="GO:0016887">
    <property type="term" value="F:ATP hydrolysis activity"/>
    <property type="evidence" value="ECO:0007669"/>
    <property type="project" value="InterPro"/>
</dbReference>
<dbReference type="NCBIfam" id="TIGR04406">
    <property type="entry name" value="LPS_export_lptB"/>
    <property type="match status" value="1"/>
</dbReference>
<evidence type="ECO:0000256" key="3">
    <source>
        <dbReference type="ARBA" id="ARBA00022840"/>
    </source>
</evidence>
<dbReference type="Proteomes" id="UP000050874">
    <property type="component" value="Unassembled WGS sequence"/>
</dbReference>
<evidence type="ECO:0000313" key="6">
    <source>
        <dbReference type="Proteomes" id="UP000050874"/>
    </source>
</evidence>
<dbReference type="SMART" id="SM00382">
    <property type="entry name" value="AAA"/>
    <property type="match status" value="1"/>
</dbReference>